<organism evidence="1">
    <name type="scientific">freshwater metagenome</name>
    <dbReference type="NCBI Taxonomy" id="449393"/>
    <lineage>
        <taxon>unclassified sequences</taxon>
        <taxon>metagenomes</taxon>
        <taxon>ecological metagenomes</taxon>
    </lineage>
</organism>
<dbReference type="AlphaFoldDB" id="A0A6J6FK61"/>
<proteinExistence type="predicted"/>
<evidence type="ECO:0000313" key="1">
    <source>
        <dbReference type="EMBL" id="CAB4588950.1"/>
    </source>
</evidence>
<protein>
    <submittedName>
        <fullName evidence="1">Unannotated protein</fullName>
    </submittedName>
</protein>
<gene>
    <name evidence="1" type="ORF">UFOPK1767_00832</name>
</gene>
<reference evidence="1" key="1">
    <citation type="submission" date="2020-05" db="EMBL/GenBank/DDBJ databases">
        <authorList>
            <person name="Chiriac C."/>
            <person name="Salcher M."/>
            <person name="Ghai R."/>
            <person name="Kavagutti S V."/>
        </authorList>
    </citation>
    <scope>NUCLEOTIDE SEQUENCE</scope>
</reference>
<sequence length="114" mass="12831">MCSAGRHHLDSFARAERSVHDAHVGDDTAIGVIDGVKDHGARRRGRVSARCGKLLNDSIQQFVDTDARFARYAHDVIRVAADEGSEFLRVFFGISRWKIDLVEYGDDFEVVLER</sequence>
<accession>A0A6J6FK61</accession>
<dbReference type="EMBL" id="CAEZTZ010000117">
    <property type="protein sequence ID" value="CAB4588950.1"/>
    <property type="molecule type" value="Genomic_DNA"/>
</dbReference>
<name>A0A6J6FK61_9ZZZZ</name>